<dbReference type="Pfam" id="PF00158">
    <property type="entry name" value="Sigma54_activat"/>
    <property type="match status" value="1"/>
</dbReference>
<dbReference type="InterPro" id="IPR025943">
    <property type="entry name" value="Sigma_54_int_dom_ATP-bd_2"/>
</dbReference>
<dbReference type="SMART" id="SM00448">
    <property type="entry name" value="REC"/>
    <property type="match status" value="1"/>
</dbReference>
<evidence type="ECO:0000256" key="1">
    <source>
        <dbReference type="ARBA" id="ARBA00022741"/>
    </source>
</evidence>
<keyword evidence="1" id="KW-0547">Nucleotide-binding</keyword>
<dbReference type="RefSeq" id="WP_009836865.1">
    <property type="nucleotide sequence ID" value="NZ_AAOH01000001.1"/>
</dbReference>
<dbReference type="PROSITE" id="PS00676">
    <property type="entry name" value="SIGMA54_INTERACT_2"/>
    <property type="match status" value="1"/>
</dbReference>
<organism evidence="9 10">
    <name type="scientific">Pseudoalteromonas tunicata D2</name>
    <dbReference type="NCBI Taxonomy" id="87626"/>
    <lineage>
        <taxon>Bacteria</taxon>
        <taxon>Pseudomonadati</taxon>
        <taxon>Pseudomonadota</taxon>
        <taxon>Gammaproteobacteria</taxon>
        <taxon>Alteromonadales</taxon>
        <taxon>Pseudoalteromonadaceae</taxon>
        <taxon>Pseudoalteromonas</taxon>
    </lineage>
</organism>
<dbReference type="PANTHER" id="PTHR32071">
    <property type="entry name" value="TRANSCRIPTIONAL REGULATORY PROTEIN"/>
    <property type="match status" value="1"/>
</dbReference>
<keyword evidence="3" id="KW-0805">Transcription regulation</keyword>
<dbReference type="InterPro" id="IPR001789">
    <property type="entry name" value="Sig_transdc_resp-reg_receiver"/>
</dbReference>
<dbReference type="InterPro" id="IPR011006">
    <property type="entry name" value="CheY-like_superfamily"/>
</dbReference>
<sequence>MTFKVLVADDDLNIIISLKFLLEAEQYQLTSVTTPEALLDQLKKQQLDCVLLDMNFQRDTTSGKEGLALIHAIRTIDPLIPIIMMTGWATVDLAVQALTTGANDFLQKPWDDDRLLNAVATQIQLSRTQLQLQKVTQENKILKHQLSANNTDFSSQSKAMQQCLAELNQLAQSDMNILLTGENGTGKSMLAELIHQQSARSAASLVSVNMGAISESLFESEMFGHVKGAFTDAKEQRIGRFEMAQGGSLFLDEIANIPLSQQAKLLRVLEAQQFEKVGSSKTQFADVRIISATNANLQHAIQEGHFRQDLFYRLNTVAIHIPALRERQEDIIALAEGFLAQFCAKYQKPLLTLSIEAKHQLLHYSWPGNIRELRHCMERLIFTCQHHNISADQLQLQEATSPSQITESTLANQAADKLMTLDEIEKSTLSTRLAYFKGNVGQAAKSLGLSRSGWYRRVDKFEL</sequence>
<dbReference type="InterPro" id="IPR009057">
    <property type="entry name" value="Homeodomain-like_sf"/>
</dbReference>
<feature type="domain" description="Response regulatory" evidence="8">
    <location>
        <begin position="4"/>
        <end position="123"/>
    </location>
</feature>
<accession>A4C4T5</accession>
<dbReference type="PROSITE" id="PS00688">
    <property type="entry name" value="SIGMA54_INTERACT_3"/>
    <property type="match status" value="1"/>
</dbReference>
<dbReference type="InterPro" id="IPR003593">
    <property type="entry name" value="AAA+_ATPase"/>
</dbReference>
<evidence type="ECO:0000259" key="7">
    <source>
        <dbReference type="PROSITE" id="PS50045"/>
    </source>
</evidence>
<dbReference type="InterPro" id="IPR002078">
    <property type="entry name" value="Sigma_54_int"/>
</dbReference>
<keyword evidence="5" id="KW-0804">Transcription</keyword>
<evidence type="ECO:0000256" key="5">
    <source>
        <dbReference type="ARBA" id="ARBA00023163"/>
    </source>
</evidence>
<evidence type="ECO:0000259" key="8">
    <source>
        <dbReference type="PROSITE" id="PS50110"/>
    </source>
</evidence>
<dbReference type="OrthoDB" id="9804019at2"/>
<dbReference type="InterPro" id="IPR002197">
    <property type="entry name" value="HTH_Fis"/>
</dbReference>
<dbReference type="PROSITE" id="PS50045">
    <property type="entry name" value="SIGMA54_INTERACT_4"/>
    <property type="match status" value="1"/>
</dbReference>
<dbReference type="SUPFAM" id="SSF46689">
    <property type="entry name" value="Homeodomain-like"/>
    <property type="match status" value="1"/>
</dbReference>
<dbReference type="GO" id="GO:0043565">
    <property type="term" value="F:sequence-specific DNA binding"/>
    <property type="evidence" value="ECO:0007669"/>
    <property type="project" value="InterPro"/>
</dbReference>
<keyword evidence="10" id="KW-1185">Reference proteome</keyword>
<proteinExistence type="predicted"/>
<dbReference type="GO" id="GO:0006355">
    <property type="term" value="P:regulation of DNA-templated transcription"/>
    <property type="evidence" value="ECO:0007669"/>
    <property type="project" value="InterPro"/>
</dbReference>
<dbReference type="Gene3D" id="3.40.50.300">
    <property type="entry name" value="P-loop containing nucleotide triphosphate hydrolases"/>
    <property type="match status" value="1"/>
</dbReference>
<dbReference type="GO" id="GO:0005524">
    <property type="term" value="F:ATP binding"/>
    <property type="evidence" value="ECO:0007669"/>
    <property type="project" value="UniProtKB-KW"/>
</dbReference>
<dbReference type="CDD" id="cd00009">
    <property type="entry name" value="AAA"/>
    <property type="match status" value="1"/>
</dbReference>
<keyword evidence="2" id="KW-0067">ATP-binding</keyword>
<dbReference type="eggNOG" id="COG2204">
    <property type="taxonomic scope" value="Bacteria"/>
</dbReference>
<dbReference type="Gene3D" id="1.10.8.60">
    <property type="match status" value="1"/>
</dbReference>
<dbReference type="SUPFAM" id="SSF52540">
    <property type="entry name" value="P-loop containing nucleoside triphosphate hydrolases"/>
    <property type="match status" value="1"/>
</dbReference>
<dbReference type="InterPro" id="IPR027417">
    <property type="entry name" value="P-loop_NTPase"/>
</dbReference>
<dbReference type="AlphaFoldDB" id="A4C4T5"/>
<name>A4C4T5_9GAMM</name>
<dbReference type="PANTHER" id="PTHR32071:SF113">
    <property type="entry name" value="ALGINATE BIOSYNTHESIS TRANSCRIPTIONAL REGULATORY PROTEIN ALGB"/>
    <property type="match status" value="1"/>
</dbReference>
<dbReference type="SUPFAM" id="SSF52172">
    <property type="entry name" value="CheY-like"/>
    <property type="match status" value="1"/>
</dbReference>
<keyword evidence="4 9" id="KW-0238">DNA-binding</keyword>
<dbReference type="STRING" id="87626.PTD2_03321"/>
<evidence type="ECO:0000256" key="4">
    <source>
        <dbReference type="ARBA" id="ARBA00023125"/>
    </source>
</evidence>
<dbReference type="GO" id="GO:0000160">
    <property type="term" value="P:phosphorelay signal transduction system"/>
    <property type="evidence" value="ECO:0007669"/>
    <property type="project" value="InterPro"/>
</dbReference>
<gene>
    <name evidence="9" type="ORF">PTD2_03321</name>
</gene>
<dbReference type="HOGENOM" id="CLU_000445_0_6_6"/>
<evidence type="ECO:0000256" key="6">
    <source>
        <dbReference type="PROSITE-ProRule" id="PRU00169"/>
    </source>
</evidence>
<dbReference type="Gene3D" id="3.40.50.2300">
    <property type="match status" value="1"/>
</dbReference>
<reference evidence="9 10" key="1">
    <citation type="submission" date="2006-02" db="EMBL/GenBank/DDBJ databases">
        <authorList>
            <person name="Moran M.A."/>
            <person name="Kjelleberg S."/>
            <person name="Egan S."/>
            <person name="Saunders N."/>
            <person name="Thomas T."/>
            <person name="Ferriera S."/>
            <person name="Johnson J."/>
            <person name="Kravitz S."/>
            <person name="Halpern A."/>
            <person name="Remington K."/>
            <person name="Beeson K."/>
            <person name="Tran B."/>
            <person name="Rogers Y.-H."/>
            <person name="Friedman R."/>
            <person name="Venter J.C."/>
        </authorList>
    </citation>
    <scope>NUCLEOTIDE SEQUENCE [LARGE SCALE GENOMIC DNA]</scope>
    <source>
        <strain evidence="9 10">D2</strain>
    </source>
</reference>
<comment type="caution">
    <text evidence="9">The sequence shown here is derived from an EMBL/GenBank/DDBJ whole genome shotgun (WGS) entry which is preliminary data.</text>
</comment>
<dbReference type="Pfam" id="PF02954">
    <property type="entry name" value="HTH_8"/>
    <property type="match status" value="1"/>
</dbReference>
<dbReference type="SMART" id="SM00382">
    <property type="entry name" value="AAA"/>
    <property type="match status" value="1"/>
</dbReference>
<evidence type="ECO:0000256" key="2">
    <source>
        <dbReference type="ARBA" id="ARBA00022840"/>
    </source>
</evidence>
<dbReference type="PROSITE" id="PS50110">
    <property type="entry name" value="RESPONSE_REGULATORY"/>
    <property type="match status" value="1"/>
</dbReference>
<dbReference type="Pfam" id="PF00072">
    <property type="entry name" value="Response_reg"/>
    <property type="match status" value="1"/>
</dbReference>
<dbReference type="InterPro" id="IPR058031">
    <property type="entry name" value="AAA_lid_NorR"/>
</dbReference>
<feature type="modified residue" description="4-aspartylphosphate" evidence="6">
    <location>
        <position position="53"/>
    </location>
</feature>
<dbReference type="Proteomes" id="UP000006201">
    <property type="component" value="Unassembled WGS sequence"/>
</dbReference>
<protein>
    <submittedName>
        <fullName evidence="9">Sigma-54 dependent DNA-binding response regulator, Fis family protein</fullName>
    </submittedName>
</protein>
<evidence type="ECO:0000313" key="10">
    <source>
        <dbReference type="Proteomes" id="UP000006201"/>
    </source>
</evidence>
<dbReference type="EMBL" id="AAOH01000001">
    <property type="protein sequence ID" value="EAR30567.1"/>
    <property type="molecule type" value="Genomic_DNA"/>
</dbReference>
<dbReference type="Pfam" id="PF25601">
    <property type="entry name" value="AAA_lid_14"/>
    <property type="match status" value="1"/>
</dbReference>
<evidence type="ECO:0000313" key="9">
    <source>
        <dbReference type="EMBL" id="EAR30567.1"/>
    </source>
</evidence>
<dbReference type="InterPro" id="IPR025944">
    <property type="entry name" value="Sigma_54_int_dom_CS"/>
</dbReference>
<dbReference type="Gene3D" id="1.10.10.60">
    <property type="entry name" value="Homeodomain-like"/>
    <property type="match status" value="1"/>
</dbReference>
<dbReference type="FunFam" id="3.40.50.300:FF:000006">
    <property type="entry name" value="DNA-binding transcriptional regulator NtrC"/>
    <property type="match status" value="1"/>
</dbReference>
<feature type="domain" description="Sigma-54 factor interaction" evidence="7">
    <location>
        <begin position="153"/>
        <end position="382"/>
    </location>
</feature>
<evidence type="ECO:0000256" key="3">
    <source>
        <dbReference type="ARBA" id="ARBA00023015"/>
    </source>
</evidence>
<keyword evidence="6" id="KW-0597">Phosphoprotein</keyword>